<gene>
    <name evidence="12" type="ORF">S12H4_15450</name>
</gene>
<dbReference type="GO" id="GO:0046872">
    <property type="term" value="F:metal ion binding"/>
    <property type="evidence" value="ECO:0007669"/>
    <property type="project" value="UniProtKB-KW"/>
</dbReference>
<keyword evidence="7" id="KW-0547">Nucleotide-binding</keyword>
<name>X1S372_9ZZZZ</name>
<evidence type="ECO:0000256" key="3">
    <source>
        <dbReference type="ARBA" id="ARBA00022679"/>
    </source>
</evidence>
<evidence type="ECO:0000256" key="1">
    <source>
        <dbReference type="ARBA" id="ARBA00001946"/>
    </source>
</evidence>
<dbReference type="GO" id="GO:0000166">
    <property type="term" value="F:nucleotide binding"/>
    <property type="evidence" value="ECO:0007669"/>
    <property type="project" value="UniProtKB-KW"/>
</dbReference>
<evidence type="ECO:0000256" key="4">
    <source>
        <dbReference type="ARBA" id="ARBA00022694"/>
    </source>
</evidence>
<evidence type="ECO:0000256" key="2">
    <source>
        <dbReference type="ARBA" id="ARBA00022555"/>
    </source>
</evidence>
<keyword evidence="3" id="KW-0808">Transferase</keyword>
<dbReference type="PANTHER" id="PTHR47788">
    <property type="entry name" value="POLYA POLYMERASE"/>
    <property type="match status" value="1"/>
</dbReference>
<evidence type="ECO:0000256" key="7">
    <source>
        <dbReference type="ARBA" id="ARBA00022741"/>
    </source>
</evidence>
<protein>
    <recommendedName>
        <fullName evidence="13">CCA tRNA nucleotidyltransferase</fullName>
    </recommendedName>
</protein>
<keyword evidence="5" id="KW-0548">Nucleotidyltransferase</keyword>
<dbReference type="AlphaFoldDB" id="X1S372"/>
<feature type="non-terminal residue" evidence="12">
    <location>
        <position position="1"/>
    </location>
</feature>
<keyword evidence="6" id="KW-0479">Metal-binding</keyword>
<comment type="cofactor">
    <cofactor evidence="1">
        <name>Mg(2+)</name>
        <dbReference type="ChEBI" id="CHEBI:18420"/>
    </cofactor>
</comment>
<dbReference type="InterPro" id="IPR043519">
    <property type="entry name" value="NT_sf"/>
</dbReference>
<evidence type="ECO:0000256" key="6">
    <source>
        <dbReference type="ARBA" id="ARBA00022723"/>
    </source>
</evidence>
<dbReference type="PANTHER" id="PTHR47788:SF1">
    <property type="entry name" value="A-ADDING TRNA NUCLEOTIDYLTRANSFERASE"/>
    <property type="match status" value="1"/>
</dbReference>
<dbReference type="InterPro" id="IPR052390">
    <property type="entry name" value="tRNA_nt/polyA_polymerase"/>
</dbReference>
<proteinExistence type="predicted"/>
<dbReference type="InterPro" id="IPR002646">
    <property type="entry name" value="PolA_pol_head_dom"/>
</dbReference>
<dbReference type="Gene3D" id="1.10.3090.10">
    <property type="entry name" value="cca-adding enzyme, domain 2"/>
    <property type="match status" value="1"/>
</dbReference>
<keyword evidence="2" id="KW-0820">tRNA-binding</keyword>
<evidence type="ECO:0000259" key="11">
    <source>
        <dbReference type="Pfam" id="PF12627"/>
    </source>
</evidence>
<reference evidence="12" key="1">
    <citation type="journal article" date="2014" name="Front. Microbiol.">
        <title>High frequency of phylogenetically diverse reductive dehalogenase-homologous genes in deep subseafloor sedimentary metagenomes.</title>
        <authorList>
            <person name="Kawai M."/>
            <person name="Futagami T."/>
            <person name="Toyoda A."/>
            <person name="Takaki Y."/>
            <person name="Nishi S."/>
            <person name="Hori S."/>
            <person name="Arai W."/>
            <person name="Tsubouchi T."/>
            <person name="Morono Y."/>
            <person name="Uchiyama I."/>
            <person name="Ito T."/>
            <person name="Fujiyama A."/>
            <person name="Inagaki F."/>
            <person name="Takami H."/>
        </authorList>
    </citation>
    <scope>NUCLEOTIDE SEQUENCE</scope>
    <source>
        <strain evidence="12">Expedition CK06-06</strain>
    </source>
</reference>
<keyword evidence="4" id="KW-0819">tRNA processing</keyword>
<dbReference type="Pfam" id="PF12627">
    <property type="entry name" value="PolyA_pol_RNAbd"/>
    <property type="match status" value="1"/>
</dbReference>
<evidence type="ECO:0008006" key="13">
    <source>
        <dbReference type="Google" id="ProtNLM"/>
    </source>
</evidence>
<keyword evidence="8" id="KW-0460">Magnesium</keyword>
<comment type="caution">
    <text evidence="12">The sequence shown here is derived from an EMBL/GenBank/DDBJ whole genome shotgun (WGS) entry which is preliminary data.</text>
</comment>
<dbReference type="Gene3D" id="3.30.460.10">
    <property type="entry name" value="Beta Polymerase, domain 2"/>
    <property type="match status" value="1"/>
</dbReference>
<evidence type="ECO:0000256" key="8">
    <source>
        <dbReference type="ARBA" id="ARBA00022842"/>
    </source>
</evidence>
<dbReference type="GO" id="GO:0000049">
    <property type="term" value="F:tRNA binding"/>
    <property type="evidence" value="ECO:0007669"/>
    <property type="project" value="UniProtKB-KW"/>
</dbReference>
<evidence type="ECO:0000313" key="12">
    <source>
        <dbReference type="EMBL" id="GAI87343.1"/>
    </source>
</evidence>
<dbReference type="SUPFAM" id="SSF81891">
    <property type="entry name" value="Poly A polymerase C-terminal region-like"/>
    <property type="match status" value="1"/>
</dbReference>
<dbReference type="InterPro" id="IPR032828">
    <property type="entry name" value="PolyA_RNA-bd"/>
</dbReference>
<dbReference type="GO" id="GO:0008033">
    <property type="term" value="P:tRNA processing"/>
    <property type="evidence" value="ECO:0007669"/>
    <property type="project" value="UniProtKB-KW"/>
</dbReference>
<evidence type="ECO:0000256" key="9">
    <source>
        <dbReference type="ARBA" id="ARBA00022884"/>
    </source>
</evidence>
<evidence type="ECO:0000256" key="5">
    <source>
        <dbReference type="ARBA" id="ARBA00022695"/>
    </source>
</evidence>
<sequence>TAKLQWDKWSVDLATARSETYAKPGALPTVEPGSIKDDLFRRDFTINTMAIELNPGRYGQLLDFYGGRNDLEHKLLRVLHEKSFIDDATRIWRGLRYEQRLNFQLEPATLQLLKRDIPSLGTITGDRIRHELELILKEEYPEKILRRADELGVLVKLHPSLKGNGWLAERFEQARELSLPDLPTVGLYLTLLAYSLANEENEQLISYLRLPKSVAQALRDAIDLKIGLRSLANLEITPSRIYALLHGYSSPAILASSLATDSPTVRQHIHLFLSKLRYIKPALTGEDLIRIGVVPGPRIKEILNLLREARLDGKVNTKRGEEDLVKRWIASSKE</sequence>
<dbReference type="SUPFAM" id="SSF81301">
    <property type="entry name" value="Nucleotidyltransferase"/>
    <property type="match status" value="1"/>
</dbReference>
<dbReference type="EMBL" id="BARW01007420">
    <property type="protein sequence ID" value="GAI87343.1"/>
    <property type="molecule type" value="Genomic_DNA"/>
</dbReference>
<organism evidence="12">
    <name type="scientific">marine sediment metagenome</name>
    <dbReference type="NCBI Taxonomy" id="412755"/>
    <lineage>
        <taxon>unclassified sequences</taxon>
        <taxon>metagenomes</taxon>
        <taxon>ecological metagenomes</taxon>
    </lineage>
</organism>
<feature type="domain" description="tRNA nucleotidyltransferase/poly(A) polymerase RNA and SrmB- binding" evidence="11">
    <location>
        <begin position="102"/>
        <end position="161"/>
    </location>
</feature>
<evidence type="ECO:0000259" key="10">
    <source>
        <dbReference type="Pfam" id="PF01743"/>
    </source>
</evidence>
<dbReference type="GO" id="GO:0016779">
    <property type="term" value="F:nucleotidyltransferase activity"/>
    <property type="evidence" value="ECO:0007669"/>
    <property type="project" value="UniProtKB-KW"/>
</dbReference>
<feature type="domain" description="Poly A polymerase head" evidence="10">
    <location>
        <begin position="2"/>
        <end position="77"/>
    </location>
</feature>
<dbReference type="Pfam" id="PF01743">
    <property type="entry name" value="PolyA_pol"/>
    <property type="match status" value="1"/>
</dbReference>
<keyword evidence="9" id="KW-0694">RNA-binding</keyword>
<accession>X1S372</accession>